<evidence type="ECO:0000259" key="1">
    <source>
        <dbReference type="Pfam" id="PF13098"/>
    </source>
</evidence>
<dbReference type="InterPro" id="IPR036249">
    <property type="entry name" value="Thioredoxin-like_sf"/>
</dbReference>
<feature type="domain" description="Thioredoxin-like fold" evidence="1">
    <location>
        <begin position="50"/>
        <end position="144"/>
    </location>
</feature>
<dbReference type="Gene3D" id="3.40.30.10">
    <property type="entry name" value="Glutaredoxin"/>
    <property type="match status" value="1"/>
</dbReference>
<gene>
    <name evidence="2" type="ORF">MNBD_GAMMA22-2748</name>
</gene>
<reference evidence="2" key="1">
    <citation type="submission" date="2018-06" db="EMBL/GenBank/DDBJ databases">
        <authorList>
            <person name="Zhirakovskaya E."/>
        </authorList>
    </citation>
    <scope>NUCLEOTIDE SEQUENCE</scope>
</reference>
<sequence length="180" mass="21017">MKINQLLAICIVLVATSNSVLAETPKDPYKYFFQETWGDFVEETIRAKSEGKKAIMIFFEMDECPFCHYMKTNVLNQPSVQEFYRKNFLLFSVDIEGDVEMVNFKGQTVKQKDFAFKENRVRATPVIAFFDFDGKRIHRHTGKTSGVSEFMVMGEYVASGSYKTMRFSKYKKMLRKNKKN</sequence>
<dbReference type="EMBL" id="UOFS01000006">
    <property type="protein sequence ID" value="VAW91491.1"/>
    <property type="molecule type" value="Genomic_DNA"/>
</dbReference>
<name>A0A3B0ZIK0_9ZZZZ</name>
<proteinExistence type="predicted"/>
<accession>A0A3B0ZIK0</accession>
<protein>
    <recommendedName>
        <fullName evidence="1">Thioredoxin-like fold domain-containing protein</fullName>
    </recommendedName>
</protein>
<evidence type="ECO:0000313" key="2">
    <source>
        <dbReference type="EMBL" id="VAW91491.1"/>
    </source>
</evidence>
<organism evidence="2">
    <name type="scientific">hydrothermal vent metagenome</name>
    <dbReference type="NCBI Taxonomy" id="652676"/>
    <lineage>
        <taxon>unclassified sequences</taxon>
        <taxon>metagenomes</taxon>
        <taxon>ecological metagenomes</taxon>
    </lineage>
</organism>
<dbReference type="AlphaFoldDB" id="A0A3B0ZIK0"/>
<dbReference type="Pfam" id="PF13098">
    <property type="entry name" value="Thioredoxin_2"/>
    <property type="match status" value="1"/>
</dbReference>
<dbReference type="InterPro" id="IPR012336">
    <property type="entry name" value="Thioredoxin-like_fold"/>
</dbReference>
<dbReference type="SUPFAM" id="SSF52833">
    <property type="entry name" value="Thioredoxin-like"/>
    <property type="match status" value="1"/>
</dbReference>